<sequence length="223" mass="24165">MNALILESETLDWWNAERFRVNQECRAACNRYVQSAMRRIDALSAWDLLHESDARQHVQRKLQSDIAMFSRRMERSLRDSVEESMAEIEGAAVFDGLGYYEGAALAAGGVLAAGAVGAAAAAGGIATTTTATAILGLFTTGAVVTFSWPVFSVAAAVALAASYTSPAILGWATSSLRDRFKTHVRDCAERAMIADEANSVRMRFLGRLDLALDRRLAALEERS</sequence>
<gene>
    <name evidence="2" type="ORF">QO034_02750</name>
</gene>
<keyword evidence="1" id="KW-0472">Membrane</keyword>
<organism evidence="2 3">
    <name type="scientific">Sedimentitalea xiamensis</name>
    <dbReference type="NCBI Taxonomy" id="3050037"/>
    <lineage>
        <taxon>Bacteria</taxon>
        <taxon>Pseudomonadati</taxon>
        <taxon>Pseudomonadota</taxon>
        <taxon>Alphaproteobacteria</taxon>
        <taxon>Rhodobacterales</taxon>
        <taxon>Paracoccaceae</taxon>
        <taxon>Sedimentitalea</taxon>
    </lineage>
</organism>
<protein>
    <submittedName>
        <fullName evidence="2">Uncharacterized protein</fullName>
    </submittedName>
</protein>
<comment type="caution">
    <text evidence="2">The sequence shown here is derived from an EMBL/GenBank/DDBJ whole genome shotgun (WGS) entry which is preliminary data.</text>
</comment>
<proteinExistence type="predicted"/>
<feature type="transmembrane region" description="Helical" evidence="1">
    <location>
        <begin position="146"/>
        <end position="172"/>
    </location>
</feature>
<reference evidence="2 3" key="1">
    <citation type="submission" date="2023-05" db="EMBL/GenBank/DDBJ databases">
        <title>Sedimentitalea sp. nov. JM2-8.</title>
        <authorList>
            <person name="Huang J."/>
        </authorList>
    </citation>
    <scope>NUCLEOTIDE SEQUENCE [LARGE SCALE GENOMIC DNA]</scope>
    <source>
        <strain evidence="2 3">JM2-8</strain>
    </source>
</reference>
<keyword evidence="1" id="KW-1133">Transmembrane helix</keyword>
<keyword evidence="3" id="KW-1185">Reference proteome</keyword>
<evidence type="ECO:0000256" key="1">
    <source>
        <dbReference type="SAM" id="Phobius"/>
    </source>
</evidence>
<accession>A0ABT7FA87</accession>
<dbReference type="Proteomes" id="UP001227126">
    <property type="component" value="Unassembled WGS sequence"/>
</dbReference>
<dbReference type="EMBL" id="JASNJE010000002">
    <property type="protein sequence ID" value="MDK3072016.1"/>
    <property type="molecule type" value="Genomic_DNA"/>
</dbReference>
<evidence type="ECO:0000313" key="2">
    <source>
        <dbReference type="EMBL" id="MDK3072016.1"/>
    </source>
</evidence>
<keyword evidence="1" id="KW-0812">Transmembrane</keyword>
<name>A0ABT7FA87_9RHOB</name>
<evidence type="ECO:0000313" key="3">
    <source>
        <dbReference type="Proteomes" id="UP001227126"/>
    </source>
</evidence>
<feature type="transmembrane region" description="Helical" evidence="1">
    <location>
        <begin position="103"/>
        <end position="126"/>
    </location>
</feature>